<protein>
    <submittedName>
        <fullName evidence="1">Uncharacterized protein</fullName>
    </submittedName>
</protein>
<dbReference type="AlphaFoldDB" id="A0A1R3HEW7"/>
<evidence type="ECO:0000313" key="1">
    <source>
        <dbReference type="EMBL" id="OMO68854.1"/>
    </source>
</evidence>
<reference evidence="2" key="1">
    <citation type="submission" date="2013-09" db="EMBL/GenBank/DDBJ databases">
        <title>Corchorus olitorius genome sequencing.</title>
        <authorList>
            <person name="Alam M."/>
            <person name="Haque M.S."/>
            <person name="Islam M.S."/>
            <person name="Emdad E.M."/>
            <person name="Islam M.M."/>
            <person name="Ahmed B."/>
            <person name="Halim A."/>
            <person name="Hossen Q.M.M."/>
            <person name="Hossain M.Z."/>
            <person name="Ahmed R."/>
            <person name="Khan M.M."/>
            <person name="Islam R."/>
            <person name="Rashid M.M."/>
            <person name="Khan S.A."/>
            <person name="Rahman M.S."/>
            <person name="Alam M."/>
            <person name="Yahiya A.S."/>
            <person name="Khan M.S."/>
            <person name="Azam M.S."/>
            <person name="Haque T."/>
            <person name="Lashkar M.Z.H."/>
            <person name="Akhand A.I."/>
            <person name="Morshed G."/>
            <person name="Roy S."/>
            <person name="Uddin K.S."/>
            <person name="Rabeya T."/>
            <person name="Hossain A.S."/>
            <person name="Chowdhury A."/>
            <person name="Snigdha A.R."/>
            <person name="Mortoza M.S."/>
            <person name="Matin S.A."/>
            <person name="Hoque S.M.E."/>
            <person name="Islam M.K."/>
            <person name="Roy D.K."/>
            <person name="Haider R."/>
            <person name="Moosa M.M."/>
            <person name="Elias S.M."/>
            <person name="Hasan A.M."/>
            <person name="Jahan S."/>
            <person name="Shafiuddin M."/>
            <person name="Mahmood N."/>
            <person name="Shommy N.S."/>
        </authorList>
    </citation>
    <scope>NUCLEOTIDE SEQUENCE [LARGE SCALE GENOMIC DNA]</scope>
    <source>
        <strain evidence="2">cv. O-4</strain>
    </source>
</reference>
<gene>
    <name evidence="1" type="ORF">COLO4_29377</name>
</gene>
<dbReference type="Proteomes" id="UP000187203">
    <property type="component" value="Unassembled WGS sequence"/>
</dbReference>
<organism evidence="1 2">
    <name type="scientific">Corchorus olitorius</name>
    <dbReference type="NCBI Taxonomy" id="93759"/>
    <lineage>
        <taxon>Eukaryota</taxon>
        <taxon>Viridiplantae</taxon>
        <taxon>Streptophyta</taxon>
        <taxon>Embryophyta</taxon>
        <taxon>Tracheophyta</taxon>
        <taxon>Spermatophyta</taxon>
        <taxon>Magnoliopsida</taxon>
        <taxon>eudicotyledons</taxon>
        <taxon>Gunneridae</taxon>
        <taxon>Pentapetalae</taxon>
        <taxon>rosids</taxon>
        <taxon>malvids</taxon>
        <taxon>Malvales</taxon>
        <taxon>Malvaceae</taxon>
        <taxon>Grewioideae</taxon>
        <taxon>Apeibeae</taxon>
        <taxon>Corchorus</taxon>
    </lineage>
</organism>
<evidence type="ECO:0000313" key="2">
    <source>
        <dbReference type="Proteomes" id="UP000187203"/>
    </source>
</evidence>
<comment type="caution">
    <text evidence="1">The sequence shown here is derived from an EMBL/GenBank/DDBJ whole genome shotgun (WGS) entry which is preliminary data.</text>
</comment>
<dbReference type="EMBL" id="AWUE01020340">
    <property type="protein sequence ID" value="OMO68854.1"/>
    <property type="molecule type" value="Genomic_DNA"/>
</dbReference>
<proteinExistence type="predicted"/>
<name>A0A1R3HEW7_9ROSI</name>
<accession>A0A1R3HEW7</accession>
<keyword evidence="2" id="KW-1185">Reference proteome</keyword>
<sequence length="34" mass="3749">MDKVVLESLGFRMLNMSKNDDTILSFPIYVGGAS</sequence>